<keyword evidence="2" id="KW-1185">Reference proteome</keyword>
<sequence length="492" mass="56004">MSHMVIYTDSMAQGDCHSQSQTDEPLPDNSCIIDIGTHDFAEVRWWAAILAEGRGWQATLTRDGKEYYSPWECHLNSGPFRLHHRAQLPPSISSLKTEPPSSAQAQEYLFNLARYHDAFDQMISALAATMTIPLHNRFGAPITLPLPLPGRLPIAHRKTELTYRNQIPTPDEIPHYMAVSCTSGVVTSCLFSCFSEPDILCSLVSHSLWLGSLITGLLPRMLQVCRSYLPTVYLEAVTWTDSPQSFMDPQYHRLAPVRKTDGVQLIPREDEFRLLFITDVDSETYRNPPLSPYRPFGFVELQNTSIDVRLHYSCNHQLSYYCWNWKCEGGQVSIDFGISSGSKAVESSIEPNILRPTGSKLAWMVVGSTYTTLYKSLLGNNFWAPIYRKLVSICSWLRGLRPTNLPREDLDKEEIFDDTLSELATRNIFSWTFFSEGTRPEERELWKHELLELLVDRDDGAESSESSVTDVDDEANCKKLEHVHKWRGNVMA</sequence>
<reference evidence="1 2" key="1">
    <citation type="submission" date="2019-04" db="EMBL/GenBank/DDBJ databases">
        <title>Fungal friends and foes A comparative genomics study of 23 Aspergillus species from section Flavi.</title>
        <authorList>
            <consortium name="DOE Joint Genome Institute"/>
            <person name="Kjaerbolling I."/>
            <person name="Vesth T.C."/>
            <person name="Frisvad J.C."/>
            <person name="Nybo J.L."/>
            <person name="Theobald S."/>
            <person name="Kildgaard S."/>
            <person name="Petersen T.I."/>
            <person name="Kuo A."/>
            <person name="Sato A."/>
            <person name="Lyhne E.K."/>
            <person name="Kogle M.E."/>
            <person name="Wiebenga A."/>
            <person name="Kun R.S."/>
            <person name="Lubbers R.J."/>
            <person name="Makela M.R."/>
            <person name="Barry K."/>
            <person name="Chovatia M."/>
            <person name="Clum A."/>
            <person name="Daum C."/>
            <person name="Haridas S."/>
            <person name="He G."/>
            <person name="LaButti K."/>
            <person name="Lipzen A."/>
            <person name="Mondo S."/>
            <person name="Pangilinan J."/>
            <person name="Riley R."/>
            <person name="Salamov A."/>
            <person name="Simmons B.A."/>
            <person name="Magnuson J.K."/>
            <person name="Henrissat B."/>
            <person name="Mortensen U.H."/>
            <person name="Larsen T.O."/>
            <person name="De vries R.P."/>
            <person name="Grigoriev I.V."/>
            <person name="Machida M."/>
            <person name="Baker S.E."/>
            <person name="Andersen M.R."/>
        </authorList>
    </citation>
    <scope>NUCLEOTIDE SEQUENCE [LARGE SCALE GENOMIC DNA]</scope>
    <source>
        <strain evidence="1 2">CBS 117618</strain>
    </source>
</reference>
<gene>
    <name evidence="1" type="ORF">BDV34DRAFT_234945</name>
</gene>
<protein>
    <submittedName>
        <fullName evidence="1">Uncharacterized protein</fullName>
    </submittedName>
</protein>
<dbReference type="VEuPathDB" id="FungiDB:BDV34DRAFT_234945"/>
<dbReference type="OMA" id="DISRYMA"/>
<dbReference type="EMBL" id="ML734966">
    <property type="protein sequence ID" value="KAB8206000.1"/>
    <property type="molecule type" value="Genomic_DNA"/>
</dbReference>
<evidence type="ECO:0000313" key="1">
    <source>
        <dbReference type="EMBL" id="KAB8206000.1"/>
    </source>
</evidence>
<accession>A0A5N6DPB7</accession>
<evidence type="ECO:0000313" key="2">
    <source>
        <dbReference type="Proteomes" id="UP000326532"/>
    </source>
</evidence>
<dbReference type="AlphaFoldDB" id="A0A5N6DPB7"/>
<dbReference type="Proteomes" id="UP000326532">
    <property type="component" value="Unassembled WGS sequence"/>
</dbReference>
<organism evidence="1 2">
    <name type="scientific">Aspergillus parasiticus</name>
    <dbReference type="NCBI Taxonomy" id="5067"/>
    <lineage>
        <taxon>Eukaryota</taxon>
        <taxon>Fungi</taxon>
        <taxon>Dikarya</taxon>
        <taxon>Ascomycota</taxon>
        <taxon>Pezizomycotina</taxon>
        <taxon>Eurotiomycetes</taxon>
        <taxon>Eurotiomycetidae</taxon>
        <taxon>Eurotiales</taxon>
        <taxon>Aspergillaceae</taxon>
        <taxon>Aspergillus</taxon>
        <taxon>Aspergillus subgen. Circumdati</taxon>
    </lineage>
</organism>
<proteinExistence type="predicted"/>
<name>A0A5N6DPB7_ASPPA</name>